<gene>
    <name evidence="2" type="ORF">VB854_12150</name>
</gene>
<dbReference type="PANTHER" id="PTHR45947">
    <property type="entry name" value="SULFOQUINOVOSYL TRANSFERASE SQD2"/>
    <property type="match status" value="1"/>
</dbReference>
<evidence type="ECO:0000259" key="1">
    <source>
        <dbReference type="Pfam" id="PF00534"/>
    </source>
</evidence>
<dbReference type="RefSeq" id="WP_323273003.1">
    <property type="nucleotide sequence ID" value="NZ_JAYGHT010000068.1"/>
</dbReference>
<dbReference type="Pfam" id="PF00534">
    <property type="entry name" value="Glycos_transf_1"/>
    <property type="match status" value="1"/>
</dbReference>
<dbReference type="InterPro" id="IPR001296">
    <property type="entry name" value="Glyco_trans_1"/>
</dbReference>
<evidence type="ECO:0000313" key="3">
    <source>
        <dbReference type="Proteomes" id="UP001301728"/>
    </source>
</evidence>
<feature type="domain" description="Glycosyl transferase family 1" evidence="1">
    <location>
        <begin position="197"/>
        <end position="352"/>
    </location>
</feature>
<keyword evidence="3" id="KW-1185">Reference proteome</keyword>
<dbReference type="EC" id="2.4.-.-" evidence="2"/>
<comment type="caution">
    <text evidence="2">The sequence shown here is derived from an EMBL/GenBank/DDBJ whole genome shotgun (WGS) entry which is preliminary data.</text>
</comment>
<accession>A0ABU5TXY3</accession>
<keyword evidence="2" id="KW-0808">Transferase</keyword>
<keyword evidence="2" id="KW-0328">Glycosyltransferase</keyword>
<name>A0ABU5TXY3_9CYAN</name>
<dbReference type="CDD" id="cd03801">
    <property type="entry name" value="GT4_PimA-like"/>
    <property type="match status" value="1"/>
</dbReference>
<protein>
    <submittedName>
        <fullName evidence="2">Glycosyltransferase family 4 protein</fullName>
        <ecNumber evidence="2">2.4.-.-</ecNumber>
    </submittedName>
</protein>
<evidence type="ECO:0000313" key="2">
    <source>
        <dbReference type="EMBL" id="MEA5519694.1"/>
    </source>
</evidence>
<dbReference type="InterPro" id="IPR050194">
    <property type="entry name" value="Glycosyltransferase_grp1"/>
</dbReference>
<dbReference type="Proteomes" id="UP001301728">
    <property type="component" value="Unassembled WGS sequence"/>
</dbReference>
<dbReference type="Gene3D" id="3.40.50.2000">
    <property type="entry name" value="Glycogen Phosphorylase B"/>
    <property type="match status" value="2"/>
</dbReference>
<sequence>MNNIRIAWLLTSAFYYWHPPLAELAKLFPEMTAFVANWRGYAPGFEESFKIDIVGERKIIPIIKSSKGYGYSFTYLPLNIVNRLLKFKPDVIFSNSFGVWTMIALLFKPIVKWKVVIAYEGSSPSIDARNSAPRLTVRRAMVKASDACITNSNAGKSYLTEVLNAKPSQVFVHPYEVPAVQALFSQSANIIDSLTSWKKPIFLFVGSVIPRKGLNFLLDACTHLKKQGHTNYTVLIVGDGSQQEELQQFCQENDLTDCVQWVGRVNYGELGEYFQKADVFVLPTLEDTWGMVVLEAMILGKPILCSKWAGASELITDGQNGYCFDPYHPEQLANLMRCFIENPELVVSMGDQSEALMNQYAPDRAAQFLKKVTESLL</sequence>
<proteinExistence type="predicted"/>
<dbReference type="SUPFAM" id="SSF53756">
    <property type="entry name" value="UDP-Glycosyltransferase/glycogen phosphorylase"/>
    <property type="match status" value="1"/>
</dbReference>
<organism evidence="2 3">
    <name type="scientific">Limnoraphis robusta CCNP1315</name>
    <dbReference type="NCBI Taxonomy" id="3110306"/>
    <lineage>
        <taxon>Bacteria</taxon>
        <taxon>Bacillati</taxon>
        <taxon>Cyanobacteriota</taxon>
        <taxon>Cyanophyceae</taxon>
        <taxon>Oscillatoriophycideae</taxon>
        <taxon>Oscillatoriales</taxon>
        <taxon>Sirenicapillariaceae</taxon>
        <taxon>Limnoraphis</taxon>
    </lineage>
</organism>
<reference evidence="2 3" key="1">
    <citation type="submission" date="2023-12" db="EMBL/GenBank/DDBJ databases">
        <title>Baltic Sea Cyanobacteria.</title>
        <authorList>
            <person name="Delbaje E."/>
            <person name="Fewer D.P."/>
            <person name="Shishido T.K."/>
        </authorList>
    </citation>
    <scope>NUCLEOTIDE SEQUENCE [LARGE SCALE GENOMIC DNA]</scope>
    <source>
        <strain evidence="2 3">CCNP 1315</strain>
    </source>
</reference>
<dbReference type="PANTHER" id="PTHR45947:SF3">
    <property type="entry name" value="SULFOQUINOVOSYL TRANSFERASE SQD2"/>
    <property type="match status" value="1"/>
</dbReference>
<dbReference type="EMBL" id="JAYGHT010000068">
    <property type="protein sequence ID" value="MEA5519694.1"/>
    <property type="molecule type" value="Genomic_DNA"/>
</dbReference>
<dbReference type="GO" id="GO:0016757">
    <property type="term" value="F:glycosyltransferase activity"/>
    <property type="evidence" value="ECO:0007669"/>
    <property type="project" value="UniProtKB-KW"/>
</dbReference>